<dbReference type="Proteomes" id="UP000095751">
    <property type="component" value="Unassembled WGS sequence"/>
</dbReference>
<feature type="signal peptide" evidence="2">
    <location>
        <begin position="1"/>
        <end position="23"/>
    </location>
</feature>
<dbReference type="PROSITE" id="PS50181">
    <property type="entry name" value="FBOX"/>
    <property type="match status" value="1"/>
</dbReference>
<dbReference type="AlphaFoldDB" id="A0A1E7FCS8"/>
<dbReference type="InParanoid" id="A0A1E7FCS8"/>
<dbReference type="InterPro" id="IPR036400">
    <property type="entry name" value="Cyt_B5-like_heme/steroid_sf"/>
</dbReference>
<evidence type="ECO:0000313" key="5">
    <source>
        <dbReference type="EMBL" id="OEU15936.1"/>
    </source>
</evidence>
<dbReference type="Gene3D" id="3.40.50.80">
    <property type="entry name" value="Nucleotide-binding domain of ferredoxin-NADP reductase (FNR) module"/>
    <property type="match status" value="1"/>
</dbReference>
<evidence type="ECO:0000313" key="6">
    <source>
        <dbReference type="Proteomes" id="UP000095751"/>
    </source>
</evidence>
<feature type="region of interest" description="Disordered" evidence="1">
    <location>
        <begin position="681"/>
        <end position="753"/>
    </location>
</feature>
<keyword evidence="2" id="KW-0732">Signal</keyword>
<dbReference type="SUPFAM" id="SSF81383">
    <property type="entry name" value="F-box domain"/>
    <property type="match status" value="1"/>
</dbReference>
<sequence>MVLLKLLLLPLCVTTGFTPIVDGGVRNTSYRRHRHLQHQVLFAEGGAPQYQKQRGVLQRSEAVGKGSYLLHIDYDKNYNNEEEENDFEDGYYQPGHVLALEIQPPPATTDDSLSSSTSFNATMNEKTKRDLNNNDGWLRGPYTVSRGYGSSDSNDDNNNSPGFQVLIREVGYKSNVLATSIPGTPVQFGGRFKVPIVEGIRMASQVDNEDDKENVDTTRRVVMISTGVGIGPCIGAIELLLSSSADDEDNDIAIDLIASFRTQDEIAMTDDLNRLQSDARSLGKQFNWKAVITEEVGRLSLNSPDVLRDRYLQRDDNDNDDDDNLCMIRNTHYHIIGNGQLVNEWSKGLAKAGVAKKRVTTEAYFNHAAEPNDVAINNICDAILLAMSIRLEAIETVGRGLKDWCKQAVPLFCVARFLSDRPIDCNSNNRSKNKISTLDEGSNNKSLTFLPPVILSHVTCYLHPRDVLSLDSVFQCCSSIHIDIFCHDIWKRLWYRDYGDVLLRWKVARTVFCTSLQLIPPLQAIKSYDDNDDDDSWLEEQLSNYLDKMMLTTITKTATITMKEFYFVFGECYIDYLLANKNTIDECLLGLHGHIFDFTHFAEYHPGLIDPILKECGGDATYFFEDIPHSYGARNIARQLCVLVNRNVINYNNHSDDNSNTNNSTSNISCSRSCGLELVLSPSSSSSSSLPSKDNNESKKEDILKLKRLLRSTNTRPPPPPSLSTGNSRNNGKGKNSKMNNNNNNNNNSSVNRNWWMPYVVPRRRKLQRPPTLERIRNQFQQEKQLQEQPFLYDNNAVDRLRSPSSSLFVVTTMTKVLSSSSLVRFWNSSFNNPESASPLMTRLYYDPFRQQWIRWDPNNPKL</sequence>
<dbReference type="InterPro" id="IPR039261">
    <property type="entry name" value="FNR_nucleotide-bd"/>
</dbReference>
<feature type="compositionally biased region" description="Low complexity" evidence="1">
    <location>
        <begin position="723"/>
        <end position="753"/>
    </location>
</feature>
<dbReference type="PROSITE" id="PS50255">
    <property type="entry name" value="CYTOCHROME_B5_2"/>
    <property type="match status" value="1"/>
</dbReference>
<dbReference type="SUPFAM" id="SSF52343">
    <property type="entry name" value="Ferredoxin reductase-like, C-terminal NADP-linked domain"/>
    <property type="match status" value="1"/>
</dbReference>
<dbReference type="EMBL" id="KV784359">
    <property type="protein sequence ID" value="OEU15936.1"/>
    <property type="molecule type" value="Genomic_DNA"/>
</dbReference>
<protein>
    <recommendedName>
        <fullName evidence="7">Cytochrome b5 heme-binding domain-containing protein</fullName>
    </recommendedName>
</protein>
<dbReference type="OrthoDB" id="3142841at2759"/>
<dbReference type="KEGG" id="fcy:FRACYDRAFT_261886"/>
<dbReference type="PANTHER" id="PTHR16148">
    <property type="entry name" value="NF-KAPPA-B-REPRESSING FACTOR-RELATED"/>
    <property type="match status" value="1"/>
</dbReference>
<evidence type="ECO:0000256" key="2">
    <source>
        <dbReference type="SAM" id="SignalP"/>
    </source>
</evidence>
<dbReference type="InterPro" id="IPR001199">
    <property type="entry name" value="Cyt_B5-like_heme/steroid-bd"/>
</dbReference>
<feature type="domain" description="F-box" evidence="3">
    <location>
        <begin position="444"/>
        <end position="493"/>
    </location>
</feature>
<name>A0A1E7FCS8_9STRA</name>
<dbReference type="Gene3D" id="3.10.120.10">
    <property type="entry name" value="Cytochrome b5-like heme/steroid binding domain"/>
    <property type="match status" value="1"/>
</dbReference>
<evidence type="ECO:0008006" key="7">
    <source>
        <dbReference type="Google" id="ProtNLM"/>
    </source>
</evidence>
<feature type="chain" id="PRO_5009192944" description="Cytochrome b5 heme-binding domain-containing protein" evidence="2">
    <location>
        <begin position="24"/>
        <end position="863"/>
    </location>
</feature>
<organism evidence="5 6">
    <name type="scientific">Fragilariopsis cylindrus CCMP1102</name>
    <dbReference type="NCBI Taxonomy" id="635003"/>
    <lineage>
        <taxon>Eukaryota</taxon>
        <taxon>Sar</taxon>
        <taxon>Stramenopiles</taxon>
        <taxon>Ochrophyta</taxon>
        <taxon>Bacillariophyta</taxon>
        <taxon>Bacillariophyceae</taxon>
        <taxon>Bacillariophycidae</taxon>
        <taxon>Bacillariales</taxon>
        <taxon>Bacillariaceae</taxon>
        <taxon>Fragilariopsis</taxon>
    </lineage>
</organism>
<feature type="compositionally biased region" description="Low complexity" evidence="1">
    <location>
        <begin position="108"/>
        <end position="118"/>
    </location>
</feature>
<dbReference type="InterPro" id="IPR001810">
    <property type="entry name" value="F-box_dom"/>
</dbReference>
<reference evidence="5 6" key="1">
    <citation type="submission" date="2016-09" db="EMBL/GenBank/DDBJ databases">
        <title>Extensive genetic diversity and differential bi-allelic expression allows diatom success in the polar Southern Ocean.</title>
        <authorList>
            <consortium name="DOE Joint Genome Institute"/>
            <person name="Mock T."/>
            <person name="Otillar R.P."/>
            <person name="Strauss J."/>
            <person name="Dupont C."/>
            <person name="Frickenhaus S."/>
            <person name="Maumus F."/>
            <person name="Mcmullan M."/>
            <person name="Sanges R."/>
            <person name="Schmutz J."/>
            <person name="Toseland A."/>
            <person name="Valas R."/>
            <person name="Veluchamy A."/>
            <person name="Ward B.J."/>
            <person name="Allen A."/>
            <person name="Barry K."/>
            <person name="Falciatore A."/>
            <person name="Ferrante M."/>
            <person name="Fortunato A.E."/>
            <person name="Gloeckner G."/>
            <person name="Gruber A."/>
            <person name="Hipkin R."/>
            <person name="Janech M."/>
            <person name="Kroth P."/>
            <person name="Leese F."/>
            <person name="Lindquist E."/>
            <person name="Lyon B.R."/>
            <person name="Martin J."/>
            <person name="Mayer C."/>
            <person name="Parker M."/>
            <person name="Quesneville H."/>
            <person name="Raymond J."/>
            <person name="Uhlig C."/>
            <person name="Valentin K.U."/>
            <person name="Worden A.Z."/>
            <person name="Armbrust E.V."/>
            <person name="Bowler C."/>
            <person name="Green B."/>
            <person name="Moulton V."/>
            <person name="Van Oosterhout C."/>
            <person name="Grigoriev I."/>
        </authorList>
    </citation>
    <scope>NUCLEOTIDE SEQUENCE [LARGE SCALE GENOMIC DNA]</scope>
    <source>
        <strain evidence="5 6">CCMP1102</strain>
    </source>
</reference>
<dbReference type="InterPro" id="IPR036047">
    <property type="entry name" value="F-box-like_dom_sf"/>
</dbReference>
<dbReference type="PANTHER" id="PTHR16148:SF14">
    <property type="entry name" value="MYND-TYPE DOMAIN-CONTAINING PROTEIN"/>
    <property type="match status" value="1"/>
</dbReference>
<evidence type="ECO:0000256" key="1">
    <source>
        <dbReference type="SAM" id="MobiDB-lite"/>
    </source>
</evidence>
<feature type="compositionally biased region" description="Basic and acidic residues" evidence="1">
    <location>
        <begin position="694"/>
        <end position="705"/>
    </location>
</feature>
<proteinExistence type="predicted"/>
<dbReference type="Pfam" id="PF00173">
    <property type="entry name" value="Cyt-b5"/>
    <property type="match status" value="1"/>
</dbReference>
<dbReference type="SUPFAM" id="SSF55856">
    <property type="entry name" value="Cytochrome b5-like heme/steroid binding domain"/>
    <property type="match status" value="1"/>
</dbReference>
<accession>A0A1E7FCS8</accession>
<dbReference type="SMART" id="SM01117">
    <property type="entry name" value="Cyt-b5"/>
    <property type="match status" value="1"/>
</dbReference>
<evidence type="ECO:0000259" key="3">
    <source>
        <dbReference type="PROSITE" id="PS50181"/>
    </source>
</evidence>
<feature type="compositionally biased region" description="Low complexity" evidence="1">
    <location>
        <begin position="681"/>
        <end position="692"/>
    </location>
</feature>
<keyword evidence="6" id="KW-1185">Reference proteome</keyword>
<gene>
    <name evidence="5" type="ORF">FRACYDRAFT_261886</name>
</gene>
<feature type="region of interest" description="Disordered" evidence="1">
    <location>
        <begin position="106"/>
        <end position="136"/>
    </location>
</feature>
<evidence type="ECO:0000259" key="4">
    <source>
        <dbReference type="PROSITE" id="PS50255"/>
    </source>
</evidence>
<feature type="domain" description="Cytochrome b5 heme-binding" evidence="4">
    <location>
        <begin position="578"/>
        <end position="642"/>
    </location>
</feature>